<dbReference type="InterPro" id="IPR020583">
    <property type="entry name" value="Inositol_monoP_metal-BS"/>
</dbReference>
<dbReference type="Gene3D" id="3.30.540.10">
    <property type="entry name" value="Fructose-1,6-Bisphosphatase, subunit A, domain 1"/>
    <property type="match status" value="1"/>
</dbReference>
<dbReference type="EMBL" id="WTUW01000009">
    <property type="protein sequence ID" value="MZR31851.1"/>
    <property type="molecule type" value="Genomic_DNA"/>
</dbReference>
<protein>
    <recommendedName>
        <fullName evidence="4 11">Histidinol-phosphatase</fullName>
        <ecNumber evidence="4 11">3.1.3.15</ecNumber>
    </recommendedName>
</protein>
<dbReference type="Proteomes" id="UP000476030">
    <property type="component" value="Unassembled WGS sequence"/>
</dbReference>
<comment type="cofactor">
    <cofactor evidence="1 12">
        <name>Mg(2+)</name>
        <dbReference type="ChEBI" id="CHEBI:18420"/>
    </cofactor>
</comment>
<evidence type="ECO:0000256" key="3">
    <source>
        <dbReference type="ARBA" id="ARBA00009759"/>
    </source>
</evidence>
<dbReference type="EC" id="3.1.3.15" evidence="4 11"/>
<dbReference type="GO" id="GO:0046872">
    <property type="term" value="F:metal ion binding"/>
    <property type="evidence" value="ECO:0007669"/>
    <property type="project" value="UniProtKB-KW"/>
</dbReference>
<evidence type="ECO:0000256" key="8">
    <source>
        <dbReference type="ARBA" id="ARBA00022842"/>
    </source>
</evidence>
<gene>
    <name evidence="13" type="primary">hisN</name>
    <name evidence="13" type="ORF">GQE98_14535</name>
</gene>
<evidence type="ECO:0000256" key="6">
    <source>
        <dbReference type="ARBA" id="ARBA00022723"/>
    </source>
</evidence>
<comment type="similarity">
    <text evidence="3">Belongs to the inositol monophosphatase superfamily.</text>
</comment>
<comment type="catalytic activity">
    <reaction evidence="10">
        <text>L-histidinol phosphate + H2O = L-histidinol + phosphate</text>
        <dbReference type="Rhea" id="RHEA:14465"/>
        <dbReference type="ChEBI" id="CHEBI:15377"/>
        <dbReference type="ChEBI" id="CHEBI:43474"/>
        <dbReference type="ChEBI" id="CHEBI:57699"/>
        <dbReference type="ChEBI" id="CHEBI:57980"/>
        <dbReference type="EC" id="3.1.3.15"/>
    </reaction>
</comment>
<proteinExistence type="inferred from homology"/>
<evidence type="ECO:0000256" key="9">
    <source>
        <dbReference type="ARBA" id="ARBA00023102"/>
    </source>
</evidence>
<dbReference type="Pfam" id="PF00459">
    <property type="entry name" value="Inositol_P"/>
    <property type="match status" value="1"/>
</dbReference>
<feature type="binding site" evidence="12">
    <location>
        <position position="97"/>
    </location>
    <ligand>
        <name>Mg(2+)</name>
        <dbReference type="ChEBI" id="CHEBI:18420"/>
        <label>1</label>
        <note>catalytic</note>
    </ligand>
</feature>
<dbReference type="Gene3D" id="3.40.190.80">
    <property type="match status" value="1"/>
</dbReference>
<comment type="pathway">
    <text evidence="2">Amino-acid biosynthesis; L-histidine biosynthesis; L-histidine from 5-phospho-alpha-D-ribose 1-diphosphate: step 8/9.</text>
</comment>
<feature type="binding site" evidence="12">
    <location>
        <position position="79"/>
    </location>
    <ligand>
        <name>Mg(2+)</name>
        <dbReference type="ChEBI" id="CHEBI:18420"/>
        <label>1</label>
        <note>catalytic</note>
    </ligand>
</feature>
<dbReference type="CDD" id="cd01641">
    <property type="entry name" value="Bacterial_IMPase_like_1"/>
    <property type="match status" value="1"/>
</dbReference>
<evidence type="ECO:0000256" key="11">
    <source>
        <dbReference type="NCBIfam" id="TIGR02067"/>
    </source>
</evidence>
<dbReference type="NCBIfam" id="TIGR02067">
    <property type="entry name" value="his_9_HisN"/>
    <property type="match status" value="1"/>
</dbReference>
<dbReference type="GO" id="GO:0008934">
    <property type="term" value="F:inositol monophosphate 1-phosphatase activity"/>
    <property type="evidence" value="ECO:0007669"/>
    <property type="project" value="TreeGrafter"/>
</dbReference>
<keyword evidence="7 13" id="KW-0378">Hydrolase</keyword>
<keyword evidence="14" id="KW-1185">Reference proteome</keyword>
<dbReference type="InterPro" id="IPR011809">
    <property type="entry name" value="His_9_proposed"/>
</dbReference>
<evidence type="ECO:0000256" key="4">
    <source>
        <dbReference type="ARBA" id="ARBA00013085"/>
    </source>
</evidence>
<evidence type="ECO:0000256" key="2">
    <source>
        <dbReference type="ARBA" id="ARBA00004970"/>
    </source>
</evidence>
<sequence>MSKTNLMTAPVEGELADLANFTCSLAATAASVTRSYFRKPIDVIQKLDNSPVTIADRECETRLREMITERYPEHGILGEEHGFDGAELSEIWVVDPIDGTKSFISGLPLYGTLIAYARDQDVQIGAISMPELEEFWVGVKGKGCFFNGVPCRTSDCKSLEDAILMTTSVEYFSPENRANFNKLSEKTRIRRYGGDCYIYAMVASGWADLAIETGLQSYDYMALVPVIEEAGGVITDWSGNRPDLNSNGTIIAAATKELHQQALSFLGG</sequence>
<dbReference type="GO" id="GO:0007165">
    <property type="term" value="P:signal transduction"/>
    <property type="evidence" value="ECO:0007669"/>
    <property type="project" value="TreeGrafter"/>
</dbReference>
<evidence type="ECO:0000256" key="7">
    <source>
        <dbReference type="ARBA" id="ARBA00022801"/>
    </source>
</evidence>
<organism evidence="13 14">
    <name type="scientific">Sneathiella litorea</name>
    <dbReference type="NCBI Taxonomy" id="2606216"/>
    <lineage>
        <taxon>Bacteria</taxon>
        <taxon>Pseudomonadati</taxon>
        <taxon>Pseudomonadota</taxon>
        <taxon>Alphaproteobacteria</taxon>
        <taxon>Sneathiellales</taxon>
        <taxon>Sneathiellaceae</taxon>
        <taxon>Sneathiella</taxon>
    </lineage>
</organism>
<dbReference type="GO" id="GO:0006020">
    <property type="term" value="P:inositol metabolic process"/>
    <property type="evidence" value="ECO:0007669"/>
    <property type="project" value="TreeGrafter"/>
</dbReference>
<name>A0A6L8W9W9_9PROT</name>
<keyword evidence="5" id="KW-0028">Amino-acid biosynthesis</keyword>
<dbReference type="PRINTS" id="PR00377">
    <property type="entry name" value="IMPHPHTASES"/>
</dbReference>
<evidence type="ECO:0000313" key="13">
    <source>
        <dbReference type="EMBL" id="MZR31851.1"/>
    </source>
</evidence>
<comment type="caution">
    <text evidence="13">The sequence shown here is derived from an EMBL/GenBank/DDBJ whole genome shotgun (WGS) entry which is preliminary data.</text>
</comment>
<reference evidence="13 14" key="1">
    <citation type="submission" date="2019-12" db="EMBL/GenBank/DDBJ databases">
        <title>Snethiella sp. nov. sp. isolated from sea sand.</title>
        <authorList>
            <person name="Kim J."/>
            <person name="Jeong S.E."/>
            <person name="Jung H.S."/>
            <person name="Jeon C.O."/>
        </authorList>
    </citation>
    <scope>NUCLEOTIDE SEQUENCE [LARGE SCALE GENOMIC DNA]</scope>
    <source>
        <strain evidence="13 14">DP05</strain>
    </source>
</reference>
<dbReference type="AlphaFoldDB" id="A0A6L8W9W9"/>
<evidence type="ECO:0000256" key="10">
    <source>
        <dbReference type="ARBA" id="ARBA00049158"/>
    </source>
</evidence>
<dbReference type="SUPFAM" id="SSF56655">
    <property type="entry name" value="Carbohydrate phosphatase"/>
    <property type="match status" value="1"/>
</dbReference>
<feature type="binding site" evidence="12">
    <location>
        <position position="219"/>
    </location>
    <ligand>
        <name>Mg(2+)</name>
        <dbReference type="ChEBI" id="CHEBI:18420"/>
        <label>1</label>
        <note>catalytic</note>
    </ligand>
</feature>
<keyword evidence="6 12" id="KW-0479">Metal-binding</keyword>
<dbReference type="UniPathway" id="UPA00031">
    <property type="reaction ID" value="UER00013"/>
</dbReference>
<keyword evidence="8 12" id="KW-0460">Magnesium</keyword>
<evidence type="ECO:0000256" key="12">
    <source>
        <dbReference type="PIRSR" id="PIRSR600760-2"/>
    </source>
</evidence>
<dbReference type="PANTHER" id="PTHR20854">
    <property type="entry name" value="INOSITOL MONOPHOSPHATASE"/>
    <property type="match status" value="1"/>
</dbReference>
<evidence type="ECO:0000256" key="1">
    <source>
        <dbReference type="ARBA" id="ARBA00001946"/>
    </source>
</evidence>
<dbReference type="GO" id="GO:0004401">
    <property type="term" value="F:histidinol-phosphatase activity"/>
    <property type="evidence" value="ECO:0007669"/>
    <property type="project" value="UniProtKB-UniRule"/>
</dbReference>
<feature type="binding site" evidence="12">
    <location>
        <position position="98"/>
    </location>
    <ligand>
        <name>Mg(2+)</name>
        <dbReference type="ChEBI" id="CHEBI:18420"/>
        <label>1</label>
        <note>catalytic</note>
    </ligand>
</feature>
<dbReference type="PROSITE" id="PS00629">
    <property type="entry name" value="IMP_1"/>
    <property type="match status" value="1"/>
</dbReference>
<evidence type="ECO:0000256" key="5">
    <source>
        <dbReference type="ARBA" id="ARBA00022605"/>
    </source>
</evidence>
<dbReference type="GO" id="GO:0000105">
    <property type="term" value="P:L-histidine biosynthetic process"/>
    <property type="evidence" value="ECO:0007669"/>
    <property type="project" value="UniProtKB-UniRule"/>
</dbReference>
<dbReference type="PANTHER" id="PTHR20854:SF4">
    <property type="entry name" value="INOSITOL-1-MONOPHOSPHATASE-RELATED"/>
    <property type="match status" value="1"/>
</dbReference>
<accession>A0A6L8W9W9</accession>
<evidence type="ECO:0000313" key="14">
    <source>
        <dbReference type="Proteomes" id="UP000476030"/>
    </source>
</evidence>
<keyword evidence="9" id="KW-0368">Histidine biosynthesis</keyword>
<dbReference type="InterPro" id="IPR000760">
    <property type="entry name" value="Inositol_monophosphatase-like"/>
</dbReference>
<dbReference type="RefSeq" id="WP_214646503.1">
    <property type="nucleotide sequence ID" value="NZ_WTUW01000009.1"/>
</dbReference>
<feature type="binding site" evidence="12">
    <location>
        <position position="95"/>
    </location>
    <ligand>
        <name>Mg(2+)</name>
        <dbReference type="ChEBI" id="CHEBI:18420"/>
        <label>1</label>
        <note>catalytic</note>
    </ligand>
</feature>